<feature type="domain" description="DNA transposase THAP9 C-terminal" evidence="1">
    <location>
        <begin position="20"/>
        <end position="145"/>
    </location>
</feature>
<dbReference type="InterPro" id="IPR055035">
    <property type="entry name" value="THAP9_C"/>
</dbReference>
<gene>
    <name evidence="2" type="ORF">g.124552</name>
</gene>
<dbReference type="EMBL" id="GGMS01000948">
    <property type="protein sequence ID" value="MBY70151.1"/>
    <property type="molecule type" value="Transcribed_RNA"/>
</dbReference>
<proteinExistence type="predicted"/>
<dbReference type="Pfam" id="PF22824">
    <property type="entry name" value="THAP9_C"/>
    <property type="match status" value="1"/>
</dbReference>
<protein>
    <recommendedName>
        <fullName evidence="1">DNA transposase THAP9 C-terminal domain-containing protein</fullName>
    </recommendedName>
</protein>
<sequence>MDLKNSPYVSYLMDTTQYIGGAVTKTLLKLTKCSECLQVLSESSTAPTPLISIKNRGRLIKPSSDVTELCRIAENVFRTQQSVYTTSSAMNIRETFIIKSFSKININKYFLKISNHIYNQDPINNHLIQLIRDIFKTYFNIRIHHFNSSRSQPKERIRSHFTKLVHFRNQ</sequence>
<organism evidence="2">
    <name type="scientific">Sipha flava</name>
    <name type="common">yellow sugarcane aphid</name>
    <dbReference type="NCBI Taxonomy" id="143950"/>
    <lineage>
        <taxon>Eukaryota</taxon>
        <taxon>Metazoa</taxon>
        <taxon>Ecdysozoa</taxon>
        <taxon>Arthropoda</taxon>
        <taxon>Hexapoda</taxon>
        <taxon>Insecta</taxon>
        <taxon>Pterygota</taxon>
        <taxon>Neoptera</taxon>
        <taxon>Paraneoptera</taxon>
        <taxon>Hemiptera</taxon>
        <taxon>Sternorrhyncha</taxon>
        <taxon>Aphidomorpha</taxon>
        <taxon>Aphidoidea</taxon>
        <taxon>Aphididae</taxon>
        <taxon>Sipha</taxon>
    </lineage>
</organism>
<dbReference type="PANTHER" id="PTHR47577">
    <property type="entry name" value="THAP DOMAIN-CONTAINING PROTEIN 6"/>
    <property type="match status" value="1"/>
</dbReference>
<evidence type="ECO:0000259" key="1">
    <source>
        <dbReference type="Pfam" id="PF22824"/>
    </source>
</evidence>
<reference evidence="2" key="1">
    <citation type="submission" date="2018-04" db="EMBL/GenBank/DDBJ databases">
        <title>Transcriptome assembly of Sipha flava.</title>
        <authorList>
            <person name="Scully E.D."/>
            <person name="Geib S.M."/>
            <person name="Palmer N.A."/>
            <person name="Koch K."/>
            <person name="Bradshaw J."/>
            <person name="Heng-Moss T."/>
            <person name="Sarath G."/>
        </authorList>
    </citation>
    <scope>NUCLEOTIDE SEQUENCE</scope>
</reference>
<evidence type="ECO:0000313" key="2">
    <source>
        <dbReference type="EMBL" id="MBY70151.1"/>
    </source>
</evidence>
<dbReference type="PANTHER" id="PTHR47577:SF2">
    <property type="entry name" value="THAP DOMAIN CONTAINING 9"/>
    <property type="match status" value="1"/>
</dbReference>
<name>A0A2S2PXH1_9HEMI</name>
<accession>A0A2S2PXH1</accession>
<dbReference type="AlphaFoldDB" id="A0A2S2PXH1"/>